<comment type="caution">
    <text evidence="1">The sequence shown here is derived from an EMBL/GenBank/DDBJ whole genome shotgun (WGS) entry which is preliminary data.</text>
</comment>
<evidence type="ECO:0000313" key="2">
    <source>
        <dbReference type="Proteomes" id="UP000003789"/>
    </source>
</evidence>
<sequence>MKDDSMAEAEFSATIADYYDYVGLA</sequence>
<organism evidence="1 2">
    <name type="scientific">Photobacterium profundum 3TCK</name>
    <dbReference type="NCBI Taxonomy" id="314280"/>
    <lineage>
        <taxon>Bacteria</taxon>
        <taxon>Pseudomonadati</taxon>
        <taxon>Pseudomonadota</taxon>
        <taxon>Gammaproteobacteria</taxon>
        <taxon>Vibrionales</taxon>
        <taxon>Vibrionaceae</taxon>
        <taxon>Photobacterium</taxon>
    </lineage>
</organism>
<name>Q1Z248_9GAMM</name>
<gene>
    <name evidence="1" type="ORF">P3TCK_26270</name>
</gene>
<reference evidence="1 2" key="1">
    <citation type="submission" date="2006-03" db="EMBL/GenBank/DDBJ databases">
        <authorList>
            <person name="Bartlett D.H."/>
            <person name="Valle G."/>
            <person name="Lauro F.M."/>
            <person name="Vezzi A."/>
            <person name="Simonato F."/>
            <person name="Eloe E."/>
            <person name="Vitulo N."/>
            <person name="Stratton T.K."/>
            <person name="D'angelo M."/>
            <person name="Ferriera S."/>
            <person name="Johnson J."/>
            <person name="Kravitz S."/>
            <person name="Beeson K."/>
            <person name="Sutton G."/>
            <person name="Rogers Y."/>
            <person name="Friedman R."/>
            <person name="Frazier M."/>
            <person name="Venter J.C."/>
        </authorList>
    </citation>
    <scope>NUCLEOTIDE SEQUENCE [LARGE SCALE GENOMIC DNA]</scope>
    <source>
        <strain evidence="1 2">3TCK</strain>
    </source>
</reference>
<dbReference type="EMBL" id="AAPH01000018">
    <property type="protein sequence ID" value="EAS42637.1"/>
    <property type="molecule type" value="Genomic_DNA"/>
</dbReference>
<dbReference type="Proteomes" id="UP000003789">
    <property type="component" value="Unassembled WGS sequence"/>
</dbReference>
<evidence type="ECO:0000313" key="1">
    <source>
        <dbReference type="EMBL" id="EAS42637.1"/>
    </source>
</evidence>
<proteinExistence type="predicted"/>
<dbReference type="HOGENOM" id="CLU_3419116_0_0_6"/>
<protein>
    <submittedName>
        <fullName evidence="1">Uncharacterized protein</fullName>
    </submittedName>
</protein>
<accession>Q1Z248</accession>
<dbReference type="AlphaFoldDB" id="Q1Z248"/>